<sequence>MALITNTSQWYYSALKPQIWRNEPKVKTLVSFQLTKKTYNKFGQQWRQPATTQKSRVFKVSSFKGNSQNEPNSKDARFKSSKNSIHLSLSQQETEEKVSESRSPDVKEMPASVDSKGNESTLPGSPAIKNLFRKWLTLLRNEPSSVVIDEPHPEKLEISANVEVPPKVSIEQKRNFLKAAILRFWALDVEIKLPLVIFPPFYLVVRVAYGIEVARELTPLWILGPLILALYVAVIKWVFSLYVLCFKLTKKCIVSLPVWYRFVREGRLWVYLIHPVVVLKRLSFKEFFKRLIEWANDKRLDFVESIWPFYCRTVRILKKANLL</sequence>
<protein>
    <recommendedName>
        <fullName evidence="5">Embryo defective 2759</fullName>
    </recommendedName>
</protein>
<keyword evidence="4" id="KW-1185">Reference proteome</keyword>
<dbReference type="PANTHER" id="PTHR48223:SF1">
    <property type="entry name" value="ABC TRANSMEMBRANE TYPE-1 DOMAIN-CONTAINING PROTEIN"/>
    <property type="match status" value="1"/>
</dbReference>
<keyword evidence="2" id="KW-0472">Membrane</keyword>
<proteinExistence type="predicted"/>
<dbReference type="Proteomes" id="UP000036987">
    <property type="component" value="Unassembled WGS sequence"/>
</dbReference>
<reference evidence="4" key="1">
    <citation type="journal article" date="2016" name="Nature">
        <title>The genome of the seagrass Zostera marina reveals angiosperm adaptation to the sea.</title>
        <authorList>
            <person name="Olsen J.L."/>
            <person name="Rouze P."/>
            <person name="Verhelst B."/>
            <person name="Lin Y.-C."/>
            <person name="Bayer T."/>
            <person name="Collen J."/>
            <person name="Dattolo E."/>
            <person name="De Paoli E."/>
            <person name="Dittami S."/>
            <person name="Maumus F."/>
            <person name="Michel G."/>
            <person name="Kersting A."/>
            <person name="Lauritano C."/>
            <person name="Lohaus R."/>
            <person name="Toepel M."/>
            <person name="Tonon T."/>
            <person name="Vanneste K."/>
            <person name="Amirebrahimi M."/>
            <person name="Brakel J."/>
            <person name="Bostroem C."/>
            <person name="Chovatia M."/>
            <person name="Grimwood J."/>
            <person name="Jenkins J.W."/>
            <person name="Jueterbock A."/>
            <person name="Mraz A."/>
            <person name="Stam W.T."/>
            <person name="Tice H."/>
            <person name="Bornberg-Bauer E."/>
            <person name="Green P.J."/>
            <person name="Pearson G.A."/>
            <person name="Procaccini G."/>
            <person name="Duarte C.M."/>
            <person name="Schmutz J."/>
            <person name="Reusch T.B.H."/>
            <person name="Van de Peer Y."/>
        </authorList>
    </citation>
    <scope>NUCLEOTIDE SEQUENCE [LARGE SCALE GENOMIC DNA]</scope>
    <source>
        <strain evidence="4">cv. Finnish</strain>
    </source>
</reference>
<dbReference type="EMBL" id="LFYR01002027">
    <property type="protein sequence ID" value="KMZ57771.1"/>
    <property type="molecule type" value="Genomic_DNA"/>
</dbReference>
<feature type="transmembrane region" description="Helical" evidence="2">
    <location>
        <begin position="191"/>
        <end position="209"/>
    </location>
</feature>
<feature type="compositionally biased region" description="Basic and acidic residues" evidence="1">
    <location>
        <begin position="94"/>
        <end position="108"/>
    </location>
</feature>
<evidence type="ECO:0000313" key="4">
    <source>
        <dbReference type="Proteomes" id="UP000036987"/>
    </source>
</evidence>
<evidence type="ECO:0000313" key="3">
    <source>
        <dbReference type="EMBL" id="KMZ57771.1"/>
    </source>
</evidence>
<feature type="region of interest" description="Disordered" evidence="1">
    <location>
        <begin position="61"/>
        <end position="125"/>
    </location>
</feature>
<dbReference type="AlphaFoldDB" id="A0A0K9NLY4"/>
<evidence type="ECO:0000256" key="1">
    <source>
        <dbReference type="SAM" id="MobiDB-lite"/>
    </source>
</evidence>
<accession>A0A0K9NLY4</accession>
<keyword evidence="2" id="KW-1133">Transmembrane helix</keyword>
<gene>
    <name evidence="3" type="ORF">ZOSMA_82G00870</name>
</gene>
<dbReference type="OrthoDB" id="748739at2759"/>
<feature type="compositionally biased region" description="Polar residues" evidence="1">
    <location>
        <begin position="81"/>
        <end position="92"/>
    </location>
</feature>
<dbReference type="OMA" id="ARFWQPV"/>
<keyword evidence="2" id="KW-0812">Transmembrane</keyword>
<evidence type="ECO:0000256" key="2">
    <source>
        <dbReference type="SAM" id="Phobius"/>
    </source>
</evidence>
<feature type="transmembrane region" description="Helical" evidence="2">
    <location>
        <begin position="221"/>
        <end position="245"/>
    </location>
</feature>
<dbReference type="PANTHER" id="PTHR48223">
    <property type="entry name" value="DEFECTIVE 2759, PUTATIVE ISOFORM 1-RELATED"/>
    <property type="match status" value="1"/>
</dbReference>
<comment type="caution">
    <text evidence="3">The sequence shown here is derived from an EMBL/GenBank/DDBJ whole genome shotgun (WGS) entry which is preliminary data.</text>
</comment>
<evidence type="ECO:0008006" key="5">
    <source>
        <dbReference type="Google" id="ProtNLM"/>
    </source>
</evidence>
<organism evidence="3 4">
    <name type="scientific">Zostera marina</name>
    <name type="common">Eelgrass</name>
    <dbReference type="NCBI Taxonomy" id="29655"/>
    <lineage>
        <taxon>Eukaryota</taxon>
        <taxon>Viridiplantae</taxon>
        <taxon>Streptophyta</taxon>
        <taxon>Embryophyta</taxon>
        <taxon>Tracheophyta</taxon>
        <taxon>Spermatophyta</taxon>
        <taxon>Magnoliopsida</taxon>
        <taxon>Liliopsida</taxon>
        <taxon>Zosteraceae</taxon>
        <taxon>Zostera</taxon>
    </lineage>
</organism>
<name>A0A0K9NLY4_ZOSMR</name>